<dbReference type="Proteomes" id="UP000784294">
    <property type="component" value="Unassembled WGS sequence"/>
</dbReference>
<evidence type="ECO:0000313" key="2">
    <source>
        <dbReference type="EMBL" id="VEL07590.1"/>
    </source>
</evidence>
<protein>
    <submittedName>
        <fullName evidence="2">Uncharacterized protein</fullName>
    </submittedName>
</protein>
<comment type="caution">
    <text evidence="2">The sequence shown here is derived from an EMBL/GenBank/DDBJ whole genome shotgun (WGS) entry which is preliminary data.</text>
</comment>
<evidence type="ECO:0000256" key="1">
    <source>
        <dbReference type="SAM" id="MobiDB-lite"/>
    </source>
</evidence>
<evidence type="ECO:0000313" key="3">
    <source>
        <dbReference type="Proteomes" id="UP000784294"/>
    </source>
</evidence>
<organism evidence="2 3">
    <name type="scientific">Protopolystoma xenopodis</name>
    <dbReference type="NCBI Taxonomy" id="117903"/>
    <lineage>
        <taxon>Eukaryota</taxon>
        <taxon>Metazoa</taxon>
        <taxon>Spiralia</taxon>
        <taxon>Lophotrochozoa</taxon>
        <taxon>Platyhelminthes</taxon>
        <taxon>Monogenea</taxon>
        <taxon>Polyopisthocotylea</taxon>
        <taxon>Polystomatidea</taxon>
        <taxon>Polystomatidae</taxon>
        <taxon>Protopolystoma</taxon>
    </lineage>
</organism>
<dbReference type="AlphaFoldDB" id="A0A3S4ZN61"/>
<proteinExistence type="predicted"/>
<gene>
    <name evidence="2" type="ORF">PXEA_LOCUS1030</name>
</gene>
<sequence length="228" mass="25010">MLHAIYNWTPAHIARRQHYLNIFEVLRQVTTIVESWETEEELIMHELINNNGASVGNSTPLLKSSKPPESDQTSTGLLIGPRGGGINNRLEIERPDTMGEHPITDTEEECVEPEFALVPASPNSITHCLEPGHFVNLASDNTDLMRLDPAATLAGLNYATKTLESLGSLEPGLINTLEERYVREGTLKQMLTTSRQPLCAESVFVCAEKLPEDQAVVALGLVAVSIDV</sequence>
<reference evidence="2" key="1">
    <citation type="submission" date="2018-11" db="EMBL/GenBank/DDBJ databases">
        <authorList>
            <consortium name="Pathogen Informatics"/>
        </authorList>
    </citation>
    <scope>NUCLEOTIDE SEQUENCE</scope>
</reference>
<dbReference type="EMBL" id="CAAALY010002043">
    <property type="protein sequence ID" value="VEL07590.1"/>
    <property type="molecule type" value="Genomic_DNA"/>
</dbReference>
<keyword evidence="3" id="KW-1185">Reference proteome</keyword>
<accession>A0A3S4ZN61</accession>
<name>A0A3S4ZN61_9PLAT</name>
<feature type="region of interest" description="Disordered" evidence="1">
    <location>
        <begin position="58"/>
        <end position="80"/>
    </location>
</feature>
<dbReference type="OrthoDB" id="6271491at2759"/>